<evidence type="ECO:0000256" key="2">
    <source>
        <dbReference type="ARBA" id="ARBA00023015"/>
    </source>
</evidence>
<protein>
    <submittedName>
        <fullName evidence="6">DNA-binding transcriptional LysR family regulator</fullName>
    </submittedName>
</protein>
<reference evidence="6 7" key="1">
    <citation type="submission" date="2018-02" db="EMBL/GenBank/DDBJ databases">
        <title>Genomic Encyclopedia of Archaeal and Bacterial Type Strains, Phase II (KMG-II): from individual species to whole genera.</title>
        <authorList>
            <person name="Goeker M."/>
        </authorList>
    </citation>
    <scope>NUCLEOTIDE SEQUENCE [LARGE SCALE GENOMIC DNA]</scope>
    <source>
        <strain evidence="6 7">DSM 3808</strain>
    </source>
</reference>
<dbReference type="InterPro" id="IPR036388">
    <property type="entry name" value="WH-like_DNA-bd_sf"/>
</dbReference>
<keyword evidence="3 6" id="KW-0238">DNA-binding</keyword>
<dbReference type="PANTHER" id="PTHR30419">
    <property type="entry name" value="HTH-TYPE TRANSCRIPTIONAL REGULATOR YBHD"/>
    <property type="match status" value="1"/>
</dbReference>
<name>A0A2S6HXG6_9FIRM</name>
<keyword evidence="2" id="KW-0805">Transcription regulation</keyword>
<dbReference type="Pfam" id="PF00126">
    <property type="entry name" value="HTH_1"/>
    <property type="match status" value="1"/>
</dbReference>
<dbReference type="InterPro" id="IPR005119">
    <property type="entry name" value="LysR_subst-bd"/>
</dbReference>
<dbReference type="PRINTS" id="PR00039">
    <property type="entry name" value="HTHLYSR"/>
</dbReference>
<keyword evidence="7" id="KW-1185">Reference proteome</keyword>
<organism evidence="6 7">
    <name type="scientific">Lacrimispora xylanisolvens</name>
    <dbReference type="NCBI Taxonomy" id="384636"/>
    <lineage>
        <taxon>Bacteria</taxon>
        <taxon>Bacillati</taxon>
        <taxon>Bacillota</taxon>
        <taxon>Clostridia</taxon>
        <taxon>Lachnospirales</taxon>
        <taxon>Lachnospiraceae</taxon>
        <taxon>Lacrimispora</taxon>
    </lineage>
</organism>
<dbReference type="CDD" id="cd05466">
    <property type="entry name" value="PBP2_LTTR_substrate"/>
    <property type="match status" value="1"/>
</dbReference>
<dbReference type="AlphaFoldDB" id="A0A2S6HXG6"/>
<evidence type="ECO:0000313" key="6">
    <source>
        <dbReference type="EMBL" id="PPK82704.1"/>
    </source>
</evidence>
<dbReference type="EMBL" id="PTJA01000002">
    <property type="protein sequence ID" value="PPK82704.1"/>
    <property type="molecule type" value="Genomic_DNA"/>
</dbReference>
<dbReference type="SUPFAM" id="SSF53850">
    <property type="entry name" value="Periplasmic binding protein-like II"/>
    <property type="match status" value="1"/>
</dbReference>
<dbReference type="OrthoDB" id="9803735at2"/>
<accession>A0A2S6HXG6</accession>
<dbReference type="SUPFAM" id="SSF46785">
    <property type="entry name" value="Winged helix' DNA-binding domain"/>
    <property type="match status" value="1"/>
</dbReference>
<keyword evidence="4" id="KW-0804">Transcription</keyword>
<dbReference type="Gene3D" id="1.10.10.10">
    <property type="entry name" value="Winged helix-like DNA-binding domain superfamily/Winged helix DNA-binding domain"/>
    <property type="match status" value="1"/>
</dbReference>
<dbReference type="InterPro" id="IPR050950">
    <property type="entry name" value="HTH-type_LysR_regulators"/>
</dbReference>
<dbReference type="Pfam" id="PF03466">
    <property type="entry name" value="LysR_substrate"/>
    <property type="match status" value="1"/>
</dbReference>
<proteinExistence type="inferred from homology"/>
<sequence length="302" mass="34499">MDFKDLSYVLAVAKYQNITKAANSLYISQPTLTKFLQSLESSLGQKLFKKIGNRFILTYAGERYVKKAGEILQLKKELDNELSDIIKSNIGVLNIAFPVMRGTYMLPCTLPIFKSLYPNVIINIKESASTTLESMILSGETDLAFFNKPVKSPDVDYEVISHEEMLLVMSKRHPLADQGITRDDCNHQWFDLSLLKDEILILQETDQRSRQTIERVFQQVGFQPDKMLITSNIRAGAELASRNYGVTFVTDTHLKHMNFLDKLICFSFGTPNTMVDFVAAYRKGSYLNYHANEYIKIVKDFT</sequence>
<dbReference type="GO" id="GO:0003677">
    <property type="term" value="F:DNA binding"/>
    <property type="evidence" value="ECO:0007669"/>
    <property type="project" value="UniProtKB-KW"/>
</dbReference>
<evidence type="ECO:0000313" key="7">
    <source>
        <dbReference type="Proteomes" id="UP000237749"/>
    </source>
</evidence>
<dbReference type="PANTHER" id="PTHR30419:SF25">
    <property type="entry name" value="HTH-TYPE TRANSCRIPTIONAL REGULATOR YTLI"/>
    <property type="match status" value="1"/>
</dbReference>
<dbReference type="Gene3D" id="3.40.190.290">
    <property type="match status" value="1"/>
</dbReference>
<dbReference type="Proteomes" id="UP000237749">
    <property type="component" value="Unassembled WGS sequence"/>
</dbReference>
<dbReference type="GO" id="GO:0005829">
    <property type="term" value="C:cytosol"/>
    <property type="evidence" value="ECO:0007669"/>
    <property type="project" value="TreeGrafter"/>
</dbReference>
<dbReference type="PROSITE" id="PS50931">
    <property type="entry name" value="HTH_LYSR"/>
    <property type="match status" value="1"/>
</dbReference>
<dbReference type="GO" id="GO:0003700">
    <property type="term" value="F:DNA-binding transcription factor activity"/>
    <property type="evidence" value="ECO:0007669"/>
    <property type="project" value="InterPro"/>
</dbReference>
<dbReference type="RefSeq" id="WP_104435441.1">
    <property type="nucleotide sequence ID" value="NZ_PTJA01000002.1"/>
</dbReference>
<gene>
    <name evidence="6" type="ORF">BXY41_102394</name>
</gene>
<dbReference type="InterPro" id="IPR000847">
    <property type="entry name" value="LysR_HTH_N"/>
</dbReference>
<evidence type="ECO:0000259" key="5">
    <source>
        <dbReference type="PROSITE" id="PS50931"/>
    </source>
</evidence>
<evidence type="ECO:0000256" key="1">
    <source>
        <dbReference type="ARBA" id="ARBA00009437"/>
    </source>
</evidence>
<evidence type="ECO:0000256" key="4">
    <source>
        <dbReference type="ARBA" id="ARBA00023163"/>
    </source>
</evidence>
<evidence type="ECO:0000256" key="3">
    <source>
        <dbReference type="ARBA" id="ARBA00023125"/>
    </source>
</evidence>
<dbReference type="InterPro" id="IPR036390">
    <property type="entry name" value="WH_DNA-bd_sf"/>
</dbReference>
<comment type="caution">
    <text evidence="6">The sequence shown here is derived from an EMBL/GenBank/DDBJ whole genome shotgun (WGS) entry which is preliminary data.</text>
</comment>
<feature type="domain" description="HTH lysR-type" evidence="5">
    <location>
        <begin position="1"/>
        <end position="58"/>
    </location>
</feature>
<comment type="similarity">
    <text evidence="1">Belongs to the LysR transcriptional regulatory family.</text>
</comment>